<dbReference type="AlphaFoldDB" id="A0A4P9WWJ7"/>
<dbReference type="InterPro" id="IPR001680">
    <property type="entry name" value="WD40_rpt"/>
</dbReference>
<dbReference type="SMART" id="SM00320">
    <property type="entry name" value="WD40"/>
    <property type="match status" value="4"/>
</dbReference>
<dbReference type="InterPro" id="IPR019775">
    <property type="entry name" value="WD40_repeat_CS"/>
</dbReference>
<sequence length="263" mass="28429">MVGSALKTPAPGSLSAKLLDAALNPTAADESTSYSFRIIAGSYERLLYGLNADDDEEKDVNAIQPVFIYPAHITAIRCLAVSNNLLATGASDEHVKVYNLHSRSEVGSLLHHSGTITSVCFYKKSWIITAAEDGMIALVRVRDWALVKELSGHRGAVTALAMHPSGKLLLSAGRDGTLKLWDLTKGSCAYSMKLPHVADKLVWHPDGNMYVVLMDRLVQVYATTGGTYGISFRQRINGIAFAPALEDGSEDRVLFAAGEDKHI</sequence>
<reference evidence="5" key="2">
    <citation type="submission" date="2018-04" db="EMBL/GenBank/DDBJ databases">
        <title>Leveraging single-cell genomics to expand the Fungal Tree of Life.</title>
        <authorList>
            <consortium name="DOE Joint Genome Institute"/>
            <person name="Ahrendt S.R."/>
            <person name="Quandt C.A."/>
            <person name="Ciobanu D."/>
            <person name="Clum A."/>
            <person name="Salamov A."/>
            <person name="Andreopoulos B."/>
            <person name="Cheng J.-F."/>
            <person name="Woyke T."/>
            <person name="Pelin A."/>
            <person name="Henrissat B."/>
            <person name="Benny G.L."/>
            <person name="Smith M.E."/>
            <person name="James T.Y."/>
            <person name="Grigoriev I.V."/>
        </authorList>
    </citation>
    <scope>NUCLEOTIDE SEQUENCE</scope>
    <source>
        <strain evidence="5">ATCC 52028</strain>
    </source>
</reference>
<feature type="repeat" description="WD" evidence="3">
    <location>
        <begin position="69"/>
        <end position="108"/>
    </location>
</feature>
<evidence type="ECO:0000313" key="7">
    <source>
        <dbReference type="Proteomes" id="UP000274922"/>
    </source>
</evidence>
<keyword evidence="2" id="KW-0677">Repeat</keyword>
<keyword evidence="7" id="KW-1185">Reference proteome</keyword>
<dbReference type="EMBL" id="ML009534">
    <property type="protein sequence ID" value="RKO96905.1"/>
    <property type="molecule type" value="Genomic_DNA"/>
</dbReference>
<organism evidence="4 6">
    <name type="scientific">Caulochytrium protostelioides</name>
    <dbReference type="NCBI Taxonomy" id="1555241"/>
    <lineage>
        <taxon>Eukaryota</taxon>
        <taxon>Fungi</taxon>
        <taxon>Fungi incertae sedis</taxon>
        <taxon>Chytridiomycota</taxon>
        <taxon>Chytridiomycota incertae sedis</taxon>
        <taxon>Chytridiomycetes</taxon>
        <taxon>Caulochytriales</taxon>
        <taxon>Caulochytriaceae</taxon>
        <taxon>Caulochytrium</taxon>
    </lineage>
</organism>
<evidence type="ECO:0000313" key="4">
    <source>
        <dbReference type="EMBL" id="RKO96905.1"/>
    </source>
</evidence>
<dbReference type="PROSITE" id="PS50082">
    <property type="entry name" value="WD_REPEATS_2"/>
    <property type="match status" value="2"/>
</dbReference>
<keyword evidence="1 3" id="KW-0853">WD repeat</keyword>
<evidence type="ECO:0000256" key="3">
    <source>
        <dbReference type="PROSITE-ProRule" id="PRU00221"/>
    </source>
</evidence>
<dbReference type="Gene3D" id="2.130.10.10">
    <property type="entry name" value="YVTN repeat-like/Quinoprotein amine dehydrogenase"/>
    <property type="match status" value="2"/>
</dbReference>
<protein>
    <submittedName>
        <fullName evidence="4">WD40 repeat-like protein</fullName>
    </submittedName>
</protein>
<dbReference type="PANTHER" id="PTHR44675:SF1">
    <property type="entry name" value="P21-ACTIVATED PROTEIN KINASE-INTERACTING PROTEIN 1"/>
    <property type="match status" value="1"/>
</dbReference>
<evidence type="ECO:0000313" key="6">
    <source>
        <dbReference type="Proteomes" id="UP000268535"/>
    </source>
</evidence>
<accession>A0A4P9WWJ7</accession>
<dbReference type="Proteomes" id="UP000268535">
    <property type="component" value="Unassembled WGS sequence"/>
</dbReference>
<dbReference type="InterPro" id="IPR015943">
    <property type="entry name" value="WD40/YVTN_repeat-like_dom_sf"/>
</dbReference>
<feature type="repeat" description="WD" evidence="3">
    <location>
        <begin position="150"/>
        <end position="191"/>
    </location>
</feature>
<dbReference type="STRING" id="1555241.A0A4P9WWJ7"/>
<dbReference type="OrthoDB" id="308449at2759"/>
<gene>
    <name evidence="4" type="ORF">CAUPRSCDRAFT_7373</name>
    <name evidence="5" type="ORF">CXG81DRAFT_8399</name>
</gene>
<evidence type="ECO:0000256" key="2">
    <source>
        <dbReference type="ARBA" id="ARBA00022737"/>
    </source>
</evidence>
<dbReference type="InterPro" id="IPR036322">
    <property type="entry name" value="WD40_repeat_dom_sf"/>
</dbReference>
<reference evidence="4" key="3">
    <citation type="submission" date="2018-08" db="EMBL/GenBank/DDBJ databases">
        <title>Leveraging single-cell genomics to expand the Fungal Tree of Life.</title>
        <authorList>
            <consortium name="DOE Joint Genome Institute"/>
            <person name="Ahrendt S.R."/>
            <person name="Quandt C.A."/>
            <person name="Ciobanu D."/>
            <person name="Clum A."/>
            <person name="Salamov A."/>
            <person name="Andreopoulos B."/>
            <person name="Cheng J.-F."/>
            <person name="Woyke T."/>
            <person name="Pelin A."/>
            <person name="Henrissat B."/>
            <person name="Reynolds N."/>
            <person name="Benny G.L."/>
            <person name="Smith M.E."/>
            <person name="James T.Y."/>
            <person name="Grigoriev I.V."/>
        </authorList>
    </citation>
    <scope>NUCLEOTIDE SEQUENCE</scope>
    <source>
        <strain evidence="4">ATCC 52028</strain>
    </source>
</reference>
<evidence type="ECO:0000313" key="5">
    <source>
        <dbReference type="EMBL" id="RKP04326.1"/>
    </source>
</evidence>
<name>A0A4P9WWJ7_9FUNG</name>
<reference evidence="6 7" key="1">
    <citation type="journal article" date="2018" name="Nat. Microbiol.">
        <title>Leveraging single-cell genomics to expand the fungal tree of life.</title>
        <authorList>
            <person name="Ahrendt S.R."/>
            <person name="Quandt C.A."/>
            <person name="Ciobanu D."/>
            <person name="Clum A."/>
            <person name="Salamov A."/>
            <person name="Andreopoulos B."/>
            <person name="Cheng J.F."/>
            <person name="Woyke T."/>
            <person name="Pelin A."/>
            <person name="Henrissat B."/>
            <person name="Reynolds N.K."/>
            <person name="Benny G.L."/>
            <person name="Smith M.E."/>
            <person name="James T.Y."/>
            <person name="Grigoriev I.V."/>
        </authorList>
    </citation>
    <scope>NUCLEOTIDE SEQUENCE [LARGE SCALE GENOMIC DNA]</scope>
    <source>
        <strain evidence="6 7">ATCC 52028</strain>
    </source>
</reference>
<dbReference type="InterPro" id="IPR051959">
    <property type="entry name" value="PAK1-Kinase_Regulator"/>
</dbReference>
<dbReference type="PANTHER" id="PTHR44675">
    <property type="entry name" value="PAK1 INTERACTING PROTEIN 1"/>
    <property type="match status" value="1"/>
</dbReference>
<feature type="non-terminal residue" evidence="4">
    <location>
        <position position="263"/>
    </location>
</feature>
<dbReference type="SUPFAM" id="SSF50978">
    <property type="entry name" value="WD40 repeat-like"/>
    <property type="match status" value="1"/>
</dbReference>
<evidence type="ECO:0000256" key="1">
    <source>
        <dbReference type="ARBA" id="ARBA00022574"/>
    </source>
</evidence>
<proteinExistence type="predicted"/>
<dbReference type="Proteomes" id="UP000274922">
    <property type="component" value="Unassembled WGS sequence"/>
</dbReference>
<dbReference type="EMBL" id="ML014111">
    <property type="protein sequence ID" value="RKP04326.1"/>
    <property type="molecule type" value="Genomic_DNA"/>
</dbReference>
<dbReference type="PROSITE" id="PS00678">
    <property type="entry name" value="WD_REPEATS_1"/>
    <property type="match status" value="1"/>
</dbReference>
<dbReference type="Pfam" id="PF00400">
    <property type="entry name" value="WD40"/>
    <property type="match status" value="2"/>
</dbReference>
<dbReference type="PROSITE" id="PS50294">
    <property type="entry name" value="WD_REPEATS_REGION"/>
    <property type="match status" value="1"/>
</dbReference>